<name>A0A554A1S6_9BACI</name>
<dbReference type="InterPro" id="IPR003838">
    <property type="entry name" value="ABC3_permease_C"/>
</dbReference>
<dbReference type="RefSeq" id="WP_143847086.1">
    <property type="nucleotide sequence ID" value="NZ_VLXZ01000002.1"/>
</dbReference>
<feature type="transmembrane region" description="Helical" evidence="6">
    <location>
        <begin position="770"/>
        <end position="789"/>
    </location>
</feature>
<evidence type="ECO:0000313" key="8">
    <source>
        <dbReference type="EMBL" id="TSB47647.1"/>
    </source>
</evidence>
<feature type="domain" description="ABC3 transporter permease C-terminal" evidence="7">
    <location>
        <begin position="721"/>
        <end position="817"/>
    </location>
</feature>
<dbReference type="AlphaFoldDB" id="A0A554A1S6"/>
<feature type="transmembrane region" description="Helical" evidence="6">
    <location>
        <begin position="714"/>
        <end position="743"/>
    </location>
</feature>
<comment type="subcellular location">
    <subcellularLocation>
        <location evidence="1">Cell membrane</location>
        <topology evidence="1">Multi-pass membrane protein</topology>
    </subcellularLocation>
</comment>
<keyword evidence="2" id="KW-1003">Cell membrane</keyword>
<dbReference type="Pfam" id="PF02687">
    <property type="entry name" value="FtsX"/>
    <property type="match status" value="1"/>
</dbReference>
<keyword evidence="5 6" id="KW-0472">Membrane</keyword>
<feature type="transmembrane region" description="Helical" evidence="6">
    <location>
        <begin position="545"/>
        <end position="565"/>
    </location>
</feature>
<protein>
    <recommendedName>
        <fullName evidence="7">ABC3 transporter permease C-terminal domain-containing protein</fullName>
    </recommendedName>
</protein>
<evidence type="ECO:0000256" key="6">
    <source>
        <dbReference type="SAM" id="Phobius"/>
    </source>
</evidence>
<reference evidence="8 9" key="1">
    <citation type="submission" date="2019-07" db="EMBL/GenBank/DDBJ databases">
        <authorList>
            <person name="Park Y.J."/>
            <person name="Jeong S.E."/>
            <person name="Jung H.S."/>
        </authorList>
    </citation>
    <scope>NUCLEOTIDE SEQUENCE [LARGE SCALE GENOMIC DNA]</scope>
    <source>
        <strain evidence="9">P16(2019)</strain>
    </source>
</reference>
<dbReference type="GO" id="GO:0005524">
    <property type="term" value="F:ATP binding"/>
    <property type="evidence" value="ECO:0007669"/>
    <property type="project" value="InterPro"/>
</dbReference>
<feature type="transmembrane region" description="Helical" evidence="6">
    <location>
        <begin position="595"/>
        <end position="618"/>
    </location>
</feature>
<feature type="transmembrane region" description="Helical" evidence="6">
    <location>
        <begin position="795"/>
        <end position="817"/>
    </location>
</feature>
<keyword evidence="9" id="KW-1185">Reference proteome</keyword>
<keyword evidence="3 6" id="KW-0812">Transmembrane</keyword>
<dbReference type="InterPro" id="IPR036640">
    <property type="entry name" value="ABC1_TM_sf"/>
</dbReference>
<evidence type="ECO:0000256" key="1">
    <source>
        <dbReference type="ARBA" id="ARBA00004651"/>
    </source>
</evidence>
<organism evidence="8 9">
    <name type="scientific">Alkalicoccobacillus porphyridii</name>
    <dbReference type="NCBI Taxonomy" id="2597270"/>
    <lineage>
        <taxon>Bacteria</taxon>
        <taxon>Bacillati</taxon>
        <taxon>Bacillota</taxon>
        <taxon>Bacilli</taxon>
        <taxon>Bacillales</taxon>
        <taxon>Bacillaceae</taxon>
        <taxon>Alkalicoccobacillus</taxon>
    </lineage>
</organism>
<comment type="caution">
    <text evidence="8">The sequence shown here is derived from an EMBL/GenBank/DDBJ whole genome shotgun (WGS) entry which is preliminary data.</text>
</comment>
<dbReference type="EMBL" id="VLXZ01000002">
    <property type="protein sequence ID" value="TSB47647.1"/>
    <property type="molecule type" value="Genomic_DNA"/>
</dbReference>
<feature type="transmembrane region" description="Helical" evidence="6">
    <location>
        <begin position="672"/>
        <end position="694"/>
    </location>
</feature>
<dbReference type="SUPFAM" id="SSF90123">
    <property type="entry name" value="ABC transporter transmembrane region"/>
    <property type="match status" value="1"/>
</dbReference>
<dbReference type="GO" id="GO:0005886">
    <property type="term" value="C:plasma membrane"/>
    <property type="evidence" value="ECO:0007669"/>
    <property type="project" value="UniProtKB-SubCell"/>
</dbReference>
<sequence>MIRYSLKSIKNNIRSSILFIMALSAIFIAIPLSFSLLLNVYVTIDSDLREHARGSYDLLIRPTGKEAEVESEINMVEENYIGFGSGGISLEEWEEIKELPDTEIAAPVASLGYFTGRHRTIELAMPETSSYIHATFSTSDGMYEYPYNEHNPTGRSYYLLEQGDFFHGFDGLSRGEGGYAAGFQPTFSAPYTYHLLMGIDREEEEKLTGFDFSAFENEISESDQFIYGGESEVEGAGVERFIPVIYLEDPAVPLKMHVTLDELDWSEEDTIQLKQELGIPLEEPLYIYPQYDSLLEEISQRRIGEEREVVLDLSPYVMPFYYDPIALDYDGNEVEIQSYSEEIGASAHYYTANRINYEFRDNQVSVAMVDEVAGIPIYRELESHGRRVEQFEAAEYLLSPVGSFTTEEYQEVLASSPLGIYQQSPMTTTDGTIINQTIQPGSFVSPPAEGLTSIEDAEFLKGEHPIDAIRVKVAGITDYNAAAENKINDMAVAISELGDFQIDVVAGASPTPLTIEVEGIGSVSQPWTGLGAAADIVDGWTTANIIIAVVFLLASITYIMNRFLFRRRLKQSERNLLIDLGWTDRHVKQYYLLEGSLLTVFSFLSAGILLSLFIMLGIIGWDVFLFLALVVVFTLVFISVHSLQSQRPIAPMKNSPKGQAVWVRNIYYYKRLLMVACLQLIMVAIVAVFVTSTITATVNLTNASNLGSFITNSILISLTSIVLASFLLAVITVNESVSSFLLVRKQELQILRDVGWKHSDVYRLCMKESMIWTSSAILLGVSISLYAVIKIHGSVEHALTTAIATFAVLLIIIVLTVHRMVRLQIHSLE</sequence>
<feature type="transmembrane region" description="Helical" evidence="6">
    <location>
        <begin position="20"/>
        <end position="42"/>
    </location>
</feature>
<evidence type="ECO:0000256" key="2">
    <source>
        <dbReference type="ARBA" id="ARBA00022475"/>
    </source>
</evidence>
<proteinExistence type="predicted"/>
<dbReference type="OrthoDB" id="3268975at2"/>
<evidence type="ECO:0000256" key="3">
    <source>
        <dbReference type="ARBA" id="ARBA00022692"/>
    </source>
</evidence>
<accession>A0A554A1S6</accession>
<feature type="transmembrane region" description="Helical" evidence="6">
    <location>
        <begin position="624"/>
        <end position="643"/>
    </location>
</feature>
<keyword evidence="4 6" id="KW-1133">Transmembrane helix</keyword>
<evidence type="ECO:0000259" key="7">
    <source>
        <dbReference type="Pfam" id="PF02687"/>
    </source>
</evidence>
<gene>
    <name evidence="8" type="ORF">FN960_03755</name>
</gene>
<evidence type="ECO:0000256" key="4">
    <source>
        <dbReference type="ARBA" id="ARBA00022989"/>
    </source>
</evidence>
<dbReference type="Proteomes" id="UP000318521">
    <property type="component" value="Unassembled WGS sequence"/>
</dbReference>
<evidence type="ECO:0000256" key="5">
    <source>
        <dbReference type="ARBA" id="ARBA00023136"/>
    </source>
</evidence>
<evidence type="ECO:0000313" key="9">
    <source>
        <dbReference type="Proteomes" id="UP000318521"/>
    </source>
</evidence>